<feature type="domain" description="Lcl C-terminal" evidence="1">
    <location>
        <begin position="90"/>
        <end position="226"/>
    </location>
</feature>
<dbReference type="AlphaFoldDB" id="A0A1X1P8Z5"/>
<accession>A0A1X1P8Z5</accession>
<gene>
    <name evidence="2" type="ORF">B7G54_29960</name>
</gene>
<dbReference type="Pfam" id="PF07603">
    <property type="entry name" value="Lcl_C"/>
    <property type="match status" value="1"/>
</dbReference>
<evidence type="ECO:0000313" key="2">
    <source>
        <dbReference type="EMBL" id="ORT81763.1"/>
    </source>
</evidence>
<dbReference type="EMBL" id="NBYX01000021">
    <property type="protein sequence ID" value="ORT81763.1"/>
    <property type="molecule type" value="Genomic_DNA"/>
</dbReference>
<evidence type="ECO:0000259" key="1">
    <source>
        <dbReference type="Pfam" id="PF07603"/>
    </source>
</evidence>
<sequence length="230" mass="25133">MNRFSRSDRFGRRLRDREASIDMKKHQNDCRLPHTSGICRARKPEVAKWRAIGMLVLLLVGTTSFASPCFAGPASTLIDNRYLIQGNGAMVKDTRTGLTWMRCSVGQKWDGMDCRGVPERLTLAEAGKRVAEGDVGAGQARWRLPTGDELAGLLLCTHSPELVQKGCAETPAGKAVSEVAFPGIPDRPYWSASTGDDGSPVSVLFDISGSMYGFSDPQDGLFVRLVEIER</sequence>
<comment type="caution">
    <text evidence="2">The sequence shown here is derived from an EMBL/GenBank/DDBJ whole genome shotgun (WGS) entry which is preliminary data.</text>
</comment>
<dbReference type="InterPro" id="IPR011460">
    <property type="entry name" value="Lcl_C"/>
</dbReference>
<name>A0A1X1P8Z5_9BURK</name>
<keyword evidence="3" id="KW-1185">Reference proteome</keyword>
<protein>
    <recommendedName>
        <fullName evidence="1">Lcl C-terminal domain-containing protein</fullName>
    </recommendedName>
</protein>
<dbReference type="OrthoDB" id="8555302at2"/>
<organism evidence="2 3">
    <name type="scientific">Burkholderia puraquae</name>
    <dbReference type="NCBI Taxonomy" id="1904757"/>
    <lineage>
        <taxon>Bacteria</taxon>
        <taxon>Pseudomonadati</taxon>
        <taxon>Pseudomonadota</taxon>
        <taxon>Betaproteobacteria</taxon>
        <taxon>Burkholderiales</taxon>
        <taxon>Burkholderiaceae</taxon>
        <taxon>Burkholderia</taxon>
        <taxon>Burkholderia cepacia complex</taxon>
    </lineage>
</organism>
<dbReference type="Proteomes" id="UP000193146">
    <property type="component" value="Unassembled WGS sequence"/>
</dbReference>
<reference evidence="2 3" key="1">
    <citation type="submission" date="2017-04" db="EMBL/GenBank/DDBJ databases">
        <title>Burkholderia puraquae sp. nov., a novel Burkholderia cepacia complex species from hospital setting samples.</title>
        <authorList>
            <person name="Martina P."/>
            <person name="Leguizamon M."/>
            <person name="Prieto C."/>
            <person name="Sousa S."/>
            <person name="Montanaro P."/>
            <person name="Draghi W."/>
            <person name="Staembler M."/>
            <person name="Bettiol M."/>
            <person name="Figoli C."/>
            <person name="Palau J."/>
            <person name="Alvarez F."/>
            <person name="Benetti S."/>
            <person name="Anchat E."/>
            <person name="Vescina C."/>
            <person name="Ferreras J."/>
            <person name="Lasch P."/>
            <person name="Lagares A."/>
            <person name="Zorreguieta A."/>
            <person name="Yantorno O."/>
            <person name="Bosch A."/>
        </authorList>
    </citation>
    <scope>NUCLEOTIDE SEQUENCE [LARGE SCALE GENOMIC DNA]</scope>
    <source>
        <strain evidence="2 3">CAMPA 1040</strain>
    </source>
</reference>
<proteinExistence type="predicted"/>
<evidence type="ECO:0000313" key="3">
    <source>
        <dbReference type="Proteomes" id="UP000193146"/>
    </source>
</evidence>